<protein>
    <submittedName>
        <fullName evidence="10">Uncharacterized protein</fullName>
    </submittedName>
</protein>
<dbReference type="CDD" id="cd06472">
    <property type="entry name" value="ACD_ScHsp26_like"/>
    <property type="match status" value="1"/>
</dbReference>
<feature type="signal peptide" evidence="7">
    <location>
        <begin position="1"/>
        <end position="20"/>
    </location>
</feature>
<keyword evidence="3" id="KW-0256">Endoplasmic reticulum</keyword>
<comment type="subcellular location">
    <subcellularLocation>
        <location evidence="1">Endoplasmic reticulum</location>
    </subcellularLocation>
</comment>
<keyword evidence="11" id="KW-1185">Reference proteome</keyword>
<evidence type="ECO:0000313" key="10">
    <source>
        <dbReference type="EMBL" id="KAJ8447897.1"/>
    </source>
</evidence>
<dbReference type="GO" id="GO:0005783">
    <property type="term" value="C:endoplasmic reticulum"/>
    <property type="evidence" value="ECO:0007669"/>
    <property type="project" value="UniProtKB-SubCell"/>
</dbReference>
<dbReference type="Proteomes" id="UP001153076">
    <property type="component" value="Unassembled WGS sequence"/>
</dbReference>
<reference evidence="10" key="1">
    <citation type="submission" date="2022-04" db="EMBL/GenBank/DDBJ databases">
        <title>Carnegiea gigantea Genome sequencing and assembly v2.</title>
        <authorList>
            <person name="Copetti D."/>
            <person name="Sanderson M.J."/>
            <person name="Burquez A."/>
            <person name="Wojciechowski M.F."/>
        </authorList>
    </citation>
    <scope>NUCLEOTIDE SEQUENCE</scope>
    <source>
        <strain evidence="10">SGP5-SGP5p</strain>
        <tissue evidence="10">Aerial part</tissue>
    </source>
</reference>
<proteinExistence type="inferred from homology"/>
<evidence type="ECO:0000256" key="3">
    <source>
        <dbReference type="ARBA" id="ARBA00022824"/>
    </source>
</evidence>
<organism evidence="10 11">
    <name type="scientific">Carnegiea gigantea</name>
    <dbReference type="NCBI Taxonomy" id="171969"/>
    <lineage>
        <taxon>Eukaryota</taxon>
        <taxon>Viridiplantae</taxon>
        <taxon>Streptophyta</taxon>
        <taxon>Embryophyta</taxon>
        <taxon>Tracheophyta</taxon>
        <taxon>Spermatophyta</taxon>
        <taxon>Magnoliopsida</taxon>
        <taxon>eudicotyledons</taxon>
        <taxon>Gunneridae</taxon>
        <taxon>Pentapetalae</taxon>
        <taxon>Caryophyllales</taxon>
        <taxon>Cactineae</taxon>
        <taxon>Cactaceae</taxon>
        <taxon>Cactoideae</taxon>
        <taxon>Echinocereeae</taxon>
        <taxon>Carnegiea</taxon>
    </lineage>
</organism>
<accession>A0A9Q1QMN8</accession>
<comment type="caution">
    <text evidence="10">The sequence shown here is derived from an EMBL/GenBank/DDBJ whole genome shotgun (WGS) entry which is preliminary data.</text>
</comment>
<dbReference type="InterPro" id="IPR007052">
    <property type="entry name" value="CS_dom"/>
</dbReference>
<dbReference type="InterPro" id="IPR031107">
    <property type="entry name" value="Small_HSP"/>
</dbReference>
<dbReference type="Pfam" id="PF00011">
    <property type="entry name" value="HSP20"/>
    <property type="match status" value="1"/>
</dbReference>
<feature type="domain" description="CS" evidence="9">
    <location>
        <begin position="66"/>
        <end position="174"/>
    </location>
</feature>
<dbReference type="EMBL" id="JAKOGI010000034">
    <property type="protein sequence ID" value="KAJ8447897.1"/>
    <property type="molecule type" value="Genomic_DNA"/>
</dbReference>
<evidence type="ECO:0000313" key="11">
    <source>
        <dbReference type="Proteomes" id="UP001153076"/>
    </source>
</evidence>
<dbReference type="InterPro" id="IPR002068">
    <property type="entry name" value="A-crystallin/Hsp20_dom"/>
</dbReference>
<dbReference type="GO" id="GO:0009408">
    <property type="term" value="P:response to heat"/>
    <property type="evidence" value="ECO:0007669"/>
    <property type="project" value="UniProtKB-ARBA"/>
</dbReference>
<dbReference type="AlphaFoldDB" id="A0A9Q1QMN8"/>
<evidence type="ECO:0000259" key="9">
    <source>
        <dbReference type="PROSITE" id="PS51203"/>
    </source>
</evidence>
<keyword evidence="2 7" id="KW-0732">Signal</keyword>
<sequence length="229" mass="25925">MCVLALAFALLLCMTVPSFGALLPWMDRQGPPTLLSSEVWGDSLPDPFRILEQMPISTLEREAVFSSPARVDWKETPEGHVITLEVPGLKKEDIKIEVDENNRVLRISGERKREEERKGDHWHRSERSYGKFVRQFRMPENVDLGSVKAKLENGVLNVNLAKLSPDKIKGPKVVSIEGGESMEQAKLTAGRFRRTVMLTALDLGLLRWRLGSSQLFERSWLMCNANACH</sequence>
<evidence type="ECO:0000256" key="2">
    <source>
        <dbReference type="ARBA" id="ARBA00022729"/>
    </source>
</evidence>
<dbReference type="PROSITE" id="PS51203">
    <property type="entry name" value="CS"/>
    <property type="match status" value="1"/>
</dbReference>
<name>A0A9Q1QMN8_9CARY</name>
<evidence type="ECO:0000256" key="5">
    <source>
        <dbReference type="PROSITE-ProRule" id="PRU00285"/>
    </source>
</evidence>
<dbReference type="PROSITE" id="PS01031">
    <property type="entry name" value="SHSP"/>
    <property type="match status" value="1"/>
</dbReference>
<comment type="similarity">
    <text evidence="5 6">Belongs to the small heat shock protein (HSP20) family.</text>
</comment>
<evidence type="ECO:0000256" key="6">
    <source>
        <dbReference type="RuleBase" id="RU003616"/>
    </source>
</evidence>
<feature type="chain" id="PRO_5040337023" evidence="7">
    <location>
        <begin position="21"/>
        <end position="229"/>
    </location>
</feature>
<dbReference type="OrthoDB" id="1431247at2759"/>
<gene>
    <name evidence="10" type="ORF">Cgig2_012032</name>
</gene>
<dbReference type="FunFam" id="2.60.40.790:FF:000035">
    <property type="entry name" value="22.0 kDa heat shock protein"/>
    <property type="match status" value="1"/>
</dbReference>
<dbReference type="SUPFAM" id="SSF49764">
    <property type="entry name" value="HSP20-like chaperones"/>
    <property type="match status" value="1"/>
</dbReference>
<evidence type="ECO:0000259" key="8">
    <source>
        <dbReference type="PROSITE" id="PS01031"/>
    </source>
</evidence>
<feature type="domain" description="SHSP" evidence="8">
    <location>
        <begin position="60"/>
        <end position="179"/>
    </location>
</feature>
<evidence type="ECO:0000256" key="1">
    <source>
        <dbReference type="ARBA" id="ARBA00004240"/>
    </source>
</evidence>
<dbReference type="PANTHER" id="PTHR11527">
    <property type="entry name" value="HEAT-SHOCK PROTEIN 20 FAMILY MEMBER"/>
    <property type="match status" value="1"/>
</dbReference>
<evidence type="ECO:0000256" key="7">
    <source>
        <dbReference type="SAM" id="SignalP"/>
    </source>
</evidence>
<dbReference type="InterPro" id="IPR008978">
    <property type="entry name" value="HSP20-like_chaperone"/>
</dbReference>
<evidence type="ECO:0000256" key="4">
    <source>
        <dbReference type="ARBA" id="ARBA00023016"/>
    </source>
</evidence>
<dbReference type="Gene3D" id="2.60.40.790">
    <property type="match status" value="1"/>
</dbReference>
<keyword evidence="4" id="KW-0346">Stress response</keyword>